<dbReference type="PANTHER" id="PTHR13018">
    <property type="entry name" value="PROBABLE MEMBRANE PROTEIN DUF221-RELATED"/>
    <property type="match status" value="1"/>
</dbReference>
<feature type="transmembrane region" description="Helical" evidence="8">
    <location>
        <begin position="558"/>
        <end position="576"/>
    </location>
</feature>
<dbReference type="InterPro" id="IPR003864">
    <property type="entry name" value="CSC1/OSCA1-like_7TM"/>
</dbReference>
<accession>A0A1V8SFV5</accession>
<feature type="compositionally biased region" description="Polar residues" evidence="7">
    <location>
        <begin position="625"/>
        <end position="640"/>
    </location>
</feature>
<dbReference type="AlphaFoldDB" id="A0A1V8SFV5"/>
<feature type="domain" description="CSC1/OSCA1-like 7TM region" evidence="9">
    <location>
        <begin position="277"/>
        <end position="547"/>
    </location>
</feature>
<feature type="transmembrane region" description="Helical" evidence="8">
    <location>
        <begin position="38"/>
        <end position="60"/>
    </location>
</feature>
<feature type="transmembrane region" description="Helical" evidence="8">
    <location>
        <begin position="281"/>
        <end position="303"/>
    </location>
</feature>
<feature type="domain" description="CSC1/OSCA1-like cytosolic" evidence="12">
    <location>
        <begin position="85"/>
        <end position="264"/>
    </location>
</feature>
<evidence type="ECO:0000313" key="14">
    <source>
        <dbReference type="Proteomes" id="UP000192596"/>
    </source>
</evidence>
<comment type="caution">
    <text evidence="13">The sequence shown here is derived from an EMBL/GenBank/DDBJ whole genome shotgun (WGS) entry which is preliminary data.</text>
</comment>
<feature type="transmembrane region" description="Helical" evidence="8">
    <location>
        <begin position="532"/>
        <end position="552"/>
    </location>
</feature>
<feature type="domain" description="CSC1/OSCA1-like N-terminal transmembrane" evidence="11">
    <location>
        <begin position="2"/>
        <end position="62"/>
    </location>
</feature>
<evidence type="ECO:0000256" key="3">
    <source>
        <dbReference type="ARBA" id="ARBA00022448"/>
    </source>
</evidence>
<evidence type="ECO:0000256" key="6">
    <source>
        <dbReference type="ARBA" id="ARBA00023136"/>
    </source>
</evidence>
<organism evidence="13 14">
    <name type="scientific">Cryoendolithus antarcticus</name>
    <dbReference type="NCBI Taxonomy" id="1507870"/>
    <lineage>
        <taxon>Eukaryota</taxon>
        <taxon>Fungi</taxon>
        <taxon>Dikarya</taxon>
        <taxon>Ascomycota</taxon>
        <taxon>Pezizomycotina</taxon>
        <taxon>Dothideomycetes</taxon>
        <taxon>Dothideomycetidae</taxon>
        <taxon>Cladosporiales</taxon>
        <taxon>Cladosporiaceae</taxon>
        <taxon>Cryoendolithus</taxon>
    </lineage>
</organism>
<dbReference type="Pfam" id="PF12621">
    <property type="entry name" value="PHM7_ext"/>
    <property type="match status" value="1"/>
</dbReference>
<feature type="region of interest" description="Disordered" evidence="7">
    <location>
        <begin position="598"/>
        <end position="648"/>
    </location>
</feature>
<dbReference type="InParanoid" id="A0A1V8SFV5"/>
<dbReference type="InterPro" id="IPR045122">
    <property type="entry name" value="Csc1-like"/>
</dbReference>
<dbReference type="GO" id="GO:0005227">
    <property type="term" value="F:calcium-activated cation channel activity"/>
    <property type="evidence" value="ECO:0007669"/>
    <property type="project" value="InterPro"/>
</dbReference>
<evidence type="ECO:0000256" key="4">
    <source>
        <dbReference type="ARBA" id="ARBA00022692"/>
    </source>
</evidence>
<feature type="transmembrane region" description="Helical" evidence="8">
    <location>
        <begin position="323"/>
        <end position="347"/>
    </location>
</feature>
<keyword evidence="14" id="KW-1185">Reference proteome</keyword>
<feature type="compositionally biased region" description="Basic and acidic residues" evidence="7">
    <location>
        <begin position="598"/>
        <end position="620"/>
    </location>
</feature>
<dbReference type="EMBL" id="NAJO01000049">
    <property type="protein sequence ID" value="OQN98038.1"/>
    <property type="molecule type" value="Genomic_DNA"/>
</dbReference>
<feature type="transmembrane region" description="Helical" evidence="8">
    <location>
        <begin position="368"/>
        <end position="394"/>
    </location>
</feature>
<feature type="domain" description="10TM putative phosphate transporter extracellular tail" evidence="10">
    <location>
        <begin position="658"/>
        <end position="749"/>
    </location>
</feature>
<evidence type="ECO:0000256" key="2">
    <source>
        <dbReference type="ARBA" id="ARBA00007779"/>
    </source>
</evidence>
<comment type="similarity">
    <text evidence="2">Belongs to the CSC1 (TC 1.A.17) family.</text>
</comment>
<feature type="transmembrane region" description="Helical" evidence="8">
    <location>
        <begin position="414"/>
        <end position="444"/>
    </location>
</feature>
<dbReference type="InterPro" id="IPR022257">
    <property type="entry name" value="PHM7_ext"/>
</dbReference>
<evidence type="ECO:0000313" key="13">
    <source>
        <dbReference type="EMBL" id="OQN98038.1"/>
    </source>
</evidence>
<dbReference type="InterPro" id="IPR027815">
    <property type="entry name" value="CSC1/OSCA1-like_cyt"/>
</dbReference>
<evidence type="ECO:0008006" key="15">
    <source>
        <dbReference type="Google" id="ProtNLM"/>
    </source>
</evidence>
<evidence type="ECO:0000259" key="9">
    <source>
        <dbReference type="Pfam" id="PF02714"/>
    </source>
</evidence>
<evidence type="ECO:0000256" key="1">
    <source>
        <dbReference type="ARBA" id="ARBA00004141"/>
    </source>
</evidence>
<evidence type="ECO:0000256" key="7">
    <source>
        <dbReference type="SAM" id="MobiDB-lite"/>
    </source>
</evidence>
<dbReference type="OrthoDB" id="1076608at2759"/>
<name>A0A1V8SFV5_9PEZI</name>
<dbReference type="PANTHER" id="PTHR13018:SF26">
    <property type="entry name" value="DOMAIN PROTEIN, PUTATIVE (AFU_ORTHOLOGUE AFUA_5G10920)-RELATED"/>
    <property type="match status" value="1"/>
</dbReference>
<dbReference type="Pfam" id="PF13967">
    <property type="entry name" value="RSN1_TM"/>
    <property type="match status" value="1"/>
</dbReference>
<keyword evidence="3" id="KW-0813">Transport</keyword>
<dbReference type="InterPro" id="IPR032880">
    <property type="entry name" value="CSC1/OSCA1-like_N"/>
</dbReference>
<dbReference type="Pfam" id="PF02714">
    <property type="entry name" value="RSN1_7TM"/>
    <property type="match status" value="1"/>
</dbReference>
<keyword evidence="5 8" id="KW-1133">Transmembrane helix</keyword>
<sequence>MSFIGCLITWPVLFPIAATGGGGETGIDILSFSNVNGVGRYFAFAIMSWVFLGFAMFLISRETILFVNLRQAYLLSPYSVSRISSRTVLFVDVPEYYRNEKHIREMMRNVNTVWLTHDPEDLADKVDDQIDAIQKLEKAETKLIAGSLKQHAKKQNKNKNEGTDGPTEDDIRAMKRPTHRLKPLIGKKVDTIDWARRELHDLATTISRDQHEFRQSGAKESAIFVEFETVAAAQIAFQQVIHQQPLHFTAKEIGMTPDMVNWDNVTLPWWNVKLKTALGTAFMAFLCLFWTIPVAFVGVLTNVNYLTDTLPWLSFINSIPQQIMGVVTGLLPVLLLAILMKLVPIIGTAIANTFEPTQKAVQMRVQSWYFAFEVIQVFLITTFTSGASAVVSQVIQDPLGAPQLLAKNLPKASTFYICYFILFGLATAAMQILNIMPLLFCMILGKVLDKTPRKKYNRSGLLDGIKWAVFYPKYTNLGVIALAYSCIAPLVLGFATVGFTLLYLAFRYNVIYTLGTTVDTRGEAYARALQQLTVGIYLSEFCLIGLFAIGVGDNRLSLGPLILEIILFVATILYHMQFRKAMGKLVVSLPGDLLAEETRNKHGDGELEKGDTPRHGRNLDVQRPATGSESSDTTVFQVPQSAAPPPKQSGIAGKVKEFFFPSTYASAAVLSKHVLSPHLARPVRTFTQSEREEAYMHPALRTDGAVVWIARDEYGLSWKEVQESRRVIGEGVNVTNQGARFDEKGSVALEEGYVAPASVNGSRRITGGYDLY</sequence>
<evidence type="ECO:0000259" key="12">
    <source>
        <dbReference type="Pfam" id="PF14703"/>
    </source>
</evidence>
<evidence type="ECO:0000259" key="10">
    <source>
        <dbReference type="Pfam" id="PF12621"/>
    </source>
</evidence>
<evidence type="ECO:0000256" key="8">
    <source>
        <dbReference type="SAM" id="Phobius"/>
    </source>
</evidence>
<comment type="subcellular location">
    <subcellularLocation>
        <location evidence="1">Membrane</location>
        <topology evidence="1">Multi-pass membrane protein</topology>
    </subcellularLocation>
</comment>
<keyword evidence="4 8" id="KW-0812">Transmembrane</keyword>
<reference evidence="14" key="1">
    <citation type="submission" date="2017-03" db="EMBL/GenBank/DDBJ databases">
        <title>Genomes of endolithic fungi from Antarctica.</title>
        <authorList>
            <person name="Coleine C."/>
            <person name="Masonjones S."/>
            <person name="Stajich J.E."/>
        </authorList>
    </citation>
    <scope>NUCLEOTIDE SEQUENCE [LARGE SCALE GENOMIC DNA]</scope>
    <source>
        <strain evidence="14">CCFEE 5527</strain>
    </source>
</reference>
<feature type="region of interest" description="Disordered" evidence="7">
    <location>
        <begin position="148"/>
        <end position="171"/>
    </location>
</feature>
<dbReference type="Proteomes" id="UP000192596">
    <property type="component" value="Unassembled WGS sequence"/>
</dbReference>
<evidence type="ECO:0000259" key="11">
    <source>
        <dbReference type="Pfam" id="PF13967"/>
    </source>
</evidence>
<protein>
    <recommendedName>
        <fullName evidence="15">CSC1/OSCA1-like 7TM region domain-containing protein</fullName>
    </recommendedName>
</protein>
<keyword evidence="6 8" id="KW-0472">Membrane</keyword>
<gene>
    <name evidence="13" type="ORF">B0A48_16345</name>
</gene>
<evidence type="ECO:0000256" key="5">
    <source>
        <dbReference type="ARBA" id="ARBA00022989"/>
    </source>
</evidence>
<proteinExistence type="inferred from homology"/>
<dbReference type="Pfam" id="PF14703">
    <property type="entry name" value="PHM7_cyt"/>
    <property type="match status" value="1"/>
</dbReference>
<dbReference type="GO" id="GO:0005886">
    <property type="term" value="C:plasma membrane"/>
    <property type="evidence" value="ECO:0007669"/>
    <property type="project" value="TreeGrafter"/>
</dbReference>